<dbReference type="KEGG" id="rml:FF011L_43450"/>
<sequence length="310" mass="33710">MTDTANTALRSGARLTPNRANADKPTIGIIAGWGRFPVLVAEAAKREGYGVACVGIKDHADAELARICDHFQWMGVAKFGSHMRFFRRHGADQIAMAGKLFKSQILFSGSLIWRHLPDYTCLRSLAPLLLSRRRDARDDSLLSRITQTYLDRGIDVRPATDFAPELLVKEGFLTRRRVSAAQQQDIEFGWQIAKQMGGLDIGQSITVKDGTVLAVEAVEGTDACIERTGDLCKQKGWTLVKVAKPNQDMRFDVPTIGPQTIDRVQRAGGTAIAIEANQTIVVDEAELIQAAEAAGIAIVARRSQAAAAAA</sequence>
<dbReference type="Gene3D" id="3.40.50.20">
    <property type="match status" value="1"/>
</dbReference>
<name>A0A517MKY1_9BACT</name>
<organism evidence="3 4">
    <name type="scientific">Roseimaritima multifibrata</name>
    <dbReference type="NCBI Taxonomy" id="1930274"/>
    <lineage>
        <taxon>Bacteria</taxon>
        <taxon>Pseudomonadati</taxon>
        <taxon>Planctomycetota</taxon>
        <taxon>Planctomycetia</taxon>
        <taxon>Pirellulales</taxon>
        <taxon>Pirellulaceae</taxon>
        <taxon>Roseimaritima</taxon>
    </lineage>
</organism>
<reference evidence="3 4" key="1">
    <citation type="submission" date="2019-02" db="EMBL/GenBank/DDBJ databases">
        <title>Deep-cultivation of Planctomycetes and their phenomic and genomic characterization uncovers novel biology.</title>
        <authorList>
            <person name="Wiegand S."/>
            <person name="Jogler M."/>
            <person name="Boedeker C."/>
            <person name="Pinto D."/>
            <person name="Vollmers J."/>
            <person name="Rivas-Marin E."/>
            <person name="Kohn T."/>
            <person name="Peeters S.H."/>
            <person name="Heuer A."/>
            <person name="Rast P."/>
            <person name="Oberbeckmann S."/>
            <person name="Bunk B."/>
            <person name="Jeske O."/>
            <person name="Meyerdierks A."/>
            <person name="Storesund J.E."/>
            <person name="Kallscheuer N."/>
            <person name="Luecker S."/>
            <person name="Lage O.M."/>
            <person name="Pohl T."/>
            <person name="Merkel B.J."/>
            <person name="Hornburger P."/>
            <person name="Mueller R.-W."/>
            <person name="Bruemmer F."/>
            <person name="Labrenz M."/>
            <person name="Spormann A.M."/>
            <person name="Op den Camp H."/>
            <person name="Overmann J."/>
            <person name="Amann R."/>
            <person name="Jetten M.S.M."/>
            <person name="Mascher T."/>
            <person name="Medema M.H."/>
            <person name="Devos D.P."/>
            <person name="Kaster A.-K."/>
            <person name="Ovreas L."/>
            <person name="Rohde M."/>
            <person name="Galperin M.Y."/>
            <person name="Jogler C."/>
        </authorList>
    </citation>
    <scope>NUCLEOTIDE SEQUENCE [LARGE SCALE GENOMIC DNA]</scope>
    <source>
        <strain evidence="3 4">FF011L</strain>
    </source>
</reference>
<dbReference type="InterPro" id="IPR043167">
    <property type="entry name" value="LpxI_C_sf"/>
</dbReference>
<keyword evidence="4" id="KW-1185">Reference proteome</keyword>
<dbReference type="InterPro" id="IPR053174">
    <property type="entry name" value="LpxI"/>
</dbReference>
<dbReference type="Pfam" id="PF06230">
    <property type="entry name" value="LpxI_C"/>
    <property type="match status" value="1"/>
</dbReference>
<dbReference type="InterPro" id="IPR041255">
    <property type="entry name" value="LpxI_N"/>
</dbReference>
<accession>A0A517MKY1</accession>
<dbReference type="Gene3D" id="3.40.140.80">
    <property type="match status" value="1"/>
</dbReference>
<evidence type="ECO:0008006" key="5">
    <source>
        <dbReference type="Google" id="ProtNLM"/>
    </source>
</evidence>
<dbReference type="PANTHER" id="PTHR39962">
    <property type="entry name" value="BLL4848 PROTEIN"/>
    <property type="match status" value="1"/>
</dbReference>
<evidence type="ECO:0000313" key="4">
    <source>
        <dbReference type="Proteomes" id="UP000320672"/>
    </source>
</evidence>
<gene>
    <name evidence="3" type="ORF">FF011L_43450</name>
</gene>
<evidence type="ECO:0000259" key="1">
    <source>
        <dbReference type="Pfam" id="PF06230"/>
    </source>
</evidence>
<dbReference type="InterPro" id="IPR010415">
    <property type="entry name" value="LpxI_C"/>
</dbReference>
<evidence type="ECO:0000259" key="2">
    <source>
        <dbReference type="Pfam" id="PF17930"/>
    </source>
</evidence>
<dbReference type="Proteomes" id="UP000320672">
    <property type="component" value="Chromosome"/>
</dbReference>
<feature type="domain" description="LpxI N-terminal" evidence="2">
    <location>
        <begin position="27"/>
        <end position="166"/>
    </location>
</feature>
<dbReference type="RefSeq" id="WP_145353744.1">
    <property type="nucleotide sequence ID" value="NZ_CP036262.1"/>
</dbReference>
<dbReference type="EMBL" id="CP036262">
    <property type="protein sequence ID" value="QDS95548.1"/>
    <property type="molecule type" value="Genomic_DNA"/>
</dbReference>
<proteinExistence type="predicted"/>
<feature type="domain" description="LpxI C-terminal" evidence="1">
    <location>
        <begin position="169"/>
        <end position="299"/>
    </location>
</feature>
<evidence type="ECO:0000313" key="3">
    <source>
        <dbReference type="EMBL" id="QDS95548.1"/>
    </source>
</evidence>
<dbReference type="AlphaFoldDB" id="A0A517MKY1"/>
<dbReference type="Pfam" id="PF17930">
    <property type="entry name" value="LpxI_N"/>
    <property type="match status" value="1"/>
</dbReference>
<dbReference type="PANTHER" id="PTHR39962:SF1">
    <property type="entry name" value="LPXI FAMILY PROTEIN"/>
    <property type="match status" value="1"/>
</dbReference>
<protein>
    <recommendedName>
        <fullName evidence="5">UDP-2,3-diacylglucosamine pyrophosphatase LpxI</fullName>
    </recommendedName>
</protein>
<dbReference type="OrthoDB" id="9789836at2"/>